<dbReference type="AlphaFoldDB" id="S8E3V5"/>
<sequence>MSIGGVFFVVELLIMERKELVARAQGCCSVGVAAPEYRRGILRGKTLEEMERELFWGILPSSGGEGD</sequence>
<evidence type="ECO:0000313" key="1">
    <source>
        <dbReference type="EMBL" id="EPS70353.1"/>
    </source>
</evidence>
<dbReference type="EMBL" id="AUSU01001714">
    <property type="protein sequence ID" value="EPS70353.1"/>
    <property type="molecule type" value="Genomic_DNA"/>
</dbReference>
<gene>
    <name evidence="1" type="ORF">M569_04414</name>
</gene>
<name>S8E3V5_9LAMI</name>
<comment type="caution">
    <text evidence="1">The sequence shown here is derived from an EMBL/GenBank/DDBJ whole genome shotgun (WGS) entry which is preliminary data.</text>
</comment>
<protein>
    <submittedName>
        <fullName evidence="1">Uncharacterized protein</fullName>
    </submittedName>
</protein>
<dbReference type="Proteomes" id="UP000015453">
    <property type="component" value="Unassembled WGS sequence"/>
</dbReference>
<reference evidence="1 2" key="1">
    <citation type="journal article" date="2013" name="BMC Genomics">
        <title>The miniature genome of a carnivorous plant Genlisea aurea contains a low number of genes and short non-coding sequences.</title>
        <authorList>
            <person name="Leushkin E.V."/>
            <person name="Sutormin R.A."/>
            <person name="Nabieva E.R."/>
            <person name="Penin A.A."/>
            <person name="Kondrashov A.S."/>
            <person name="Logacheva M.D."/>
        </authorList>
    </citation>
    <scope>NUCLEOTIDE SEQUENCE [LARGE SCALE GENOMIC DNA]</scope>
</reference>
<organism evidence="1 2">
    <name type="scientific">Genlisea aurea</name>
    <dbReference type="NCBI Taxonomy" id="192259"/>
    <lineage>
        <taxon>Eukaryota</taxon>
        <taxon>Viridiplantae</taxon>
        <taxon>Streptophyta</taxon>
        <taxon>Embryophyta</taxon>
        <taxon>Tracheophyta</taxon>
        <taxon>Spermatophyta</taxon>
        <taxon>Magnoliopsida</taxon>
        <taxon>eudicotyledons</taxon>
        <taxon>Gunneridae</taxon>
        <taxon>Pentapetalae</taxon>
        <taxon>asterids</taxon>
        <taxon>lamiids</taxon>
        <taxon>Lamiales</taxon>
        <taxon>Lentibulariaceae</taxon>
        <taxon>Genlisea</taxon>
    </lineage>
</organism>
<proteinExistence type="predicted"/>
<keyword evidence="2" id="KW-1185">Reference proteome</keyword>
<evidence type="ECO:0000313" key="2">
    <source>
        <dbReference type="Proteomes" id="UP000015453"/>
    </source>
</evidence>
<accession>S8E3V5</accession>